<dbReference type="AlphaFoldDB" id="A0A6J4LYQ4"/>
<reference evidence="2" key="1">
    <citation type="submission" date="2020-02" db="EMBL/GenBank/DDBJ databases">
        <authorList>
            <person name="Meier V. D."/>
        </authorList>
    </citation>
    <scope>NUCLEOTIDE SEQUENCE</scope>
    <source>
        <strain evidence="2">AVDCRST_MAG46</strain>
    </source>
</reference>
<dbReference type="PROSITE" id="PS50921">
    <property type="entry name" value="ANTAR"/>
    <property type="match status" value="1"/>
</dbReference>
<feature type="domain" description="ANTAR" evidence="1">
    <location>
        <begin position="2"/>
        <end position="63"/>
    </location>
</feature>
<organism evidence="2">
    <name type="scientific">uncultured Nocardioidaceae bacterium</name>
    <dbReference type="NCBI Taxonomy" id="253824"/>
    <lineage>
        <taxon>Bacteria</taxon>
        <taxon>Bacillati</taxon>
        <taxon>Actinomycetota</taxon>
        <taxon>Actinomycetes</taxon>
        <taxon>Propionibacteriales</taxon>
        <taxon>Nocardioidaceae</taxon>
        <taxon>environmental samples</taxon>
    </lineage>
</organism>
<accession>A0A6J4LYQ4</accession>
<evidence type="ECO:0000259" key="1">
    <source>
        <dbReference type="PROSITE" id="PS50921"/>
    </source>
</evidence>
<dbReference type="InterPro" id="IPR036388">
    <property type="entry name" value="WH-like_DNA-bd_sf"/>
</dbReference>
<dbReference type="InterPro" id="IPR005561">
    <property type="entry name" value="ANTAR"/>
</dbReference>
<dbReference type="EMBL" id="CADCUD010000149">
    <property type="protein sequence ID" value="CAA9344384.1"/>
    <property type="molecule type" value="Genomic_DNA"/>
</dbReference>
<dbReference type="Gene3D" id="1.10.10.10">
    <property type="entry name" value="Winged helix-like DNA-binding domain superfamily/Winged helix DNA-binding domain"/>
    <property type="match status" value="1"/>
</dbReference>
<dbReference type="SMART" id="SM01012">
    <property type="entry name" value="ANTAR"/>
    <property type="match status" value="1"/>
</dbReference>
<dbReference type="GO" id="GO:0003723">
    <property type="term" value="F:RNA binding"/>
    <property type="evidence" value="ECO:0007669"/>
    <property type="project" value="InterPro"/>
</dbReference>
<gene>
    <name evidence="2" type="ORF">AVDCRST_MAG46-2191</name>
</gene>
<dbReference type="Pfam" id="PF03861">
    <property type="entry name" value="ANTAR"/>
    <property type="match status" value="1"/>
</dbReference>
<protein>
    <recommendedName>
        <fullName evidence="1">ANTAR domain-containing protein</fullName>
    </recommendedName>
</protein>
<evidence type="ECO:0000313" key="2">
    <source>
        <dbReference type="EMBL" id="CAA9344384.1"/>
    </source>
</evidence>
<sequence length="104" mass="10849">MNEATENFQGQLEAAMVTRPLIEQGKGVLIGTRCETPDQAFAELQHVSQNHNVKLNLLAGALVDLACGRDVDDPVRGGVGAADLPVLTPGLLVLEVSAAAAPLH</sequence>
<proteinExistence type="predicted"/>
<name>A0A6J4LYQ4_9ACTN</name>